<reference evidence="2 3" key="1">
    <citation type="submission" date="2014-01" db="EMBL/GenBank/DDBJ databases">
        <title>Full genme sequencing of cellulolytic bacterium Gynuella sunshinyii YC6258T gen. nov., sp. nov.</title>
        <authorList>
            <person name="Khan H."/>
            <person name="Chung E.J."/>
            <person name="Chung Y.R."/>
        </authorList>
    </citation>
    <scope>NUCLEOTIDE SEQUENCE [LARGE SCALE GENOMIC DNA]</scope>
    <source>
        <strain evidence="2 3">YC6258</strain>
    </source>
</reference>
<evidence type="ECO:0000259" key="1">
    <source>
        <dbReference type="Pfam" id="PF07746"/>
    </source>
</evidence>
<dbReference type="RefSeq" id="WP_044618212.1">
    <property type="nucleotide sequence ID" value="NZ_CP007142.1"/>
</dbReference>
<dbReference type="HOGENOM" id="CLU_157261_0_0_6"/>
<feature type="domain" description="Extradiol ring-cleavage dioxygenase LigAB LigA subunit" evidence="1">
    <location>
        <begin position="28"/>
        <end position="113"/>
    </location>
</feature>
<dbReference type="AlphaFoldDB" id="A0A0C5W0C1"/>
<keyword evidence="3" id="KW-1185">Reference proteome</keyword>
<gene>
    <name evidence="2" type="ORF">YC6258_04093</name>
</gene>
<dbReference type="InterPro" id="IPR011986">
    <property type="entry name" value="Xdiol_dOase_LigA"/>
</dbReference>
<accession>A0A0C5W0C1</accession>
<evidence type="ECO:0000313" key="3">
    <source>
        <dbReference type="Proteomes" id="UP000032266"/>
    </source>
</evidence>
<dbReference type="Proteomes" id="UP000032266">
    <property type="component" value="Chromosome"/>
</dbReference>
<dbReference type="InterPro" id="IPR036622">
    <property type="entry name" value="LigA_sf"/>
</dbReference>
<organism evidence="2 3">
    <name type="scientific">Gynuella sunshinyii YC6258</name>
    <dbReference type="NCBI Taxonomy" id="1445510"/>
    <lineage>
        <taxon>Bacteria</taxon>
        <taxon>Pseudomonadati</taxon>
        <taxon>Pseudomonadota</taxon>
        <taxon>Gammaproteobacteria</taxon>
        <taxon>Oceanospirillales</taxon>
        <taxon>Saccharospirillaceae</taxon>
        <taxon>Gynuella</taxon>
    </lineage>
</organism>
<dbReference type="Pfam" id="PF07746">
    <property type="entry name" value="LigA"/>
    <property type="match status" value="1"/>
</dbReference>
<dbReference type="OrthoDB" id="8685817at2"/>
<name>A0A0C5W0C1_9GAMM</name>
<dbReference type="STRING" id="1445510.YC6258_04093"/>
<dbReference type="KEGG" id="gsn:YC6258_04093"/>
<evidence type="ECO:0000313" key="2">
    <source>
        <dbReference type="EMBL" id="AJQ96129.1"/>
    </source>
</evidence>
<dbReference type="SUPFAM" id="SSF48076">
    <property type="entry name" value="LigA subunit of an aromatic-ring-opening dioxygenase LigAB"/>
    <property type="match status" value="1"/>
</dbReference>
<proteinExistence type="predicted"/>
<dbReference type="Gene3D" id="1.10.700.10">
    <property type="entry name" value="Dioxygenase LigAB, LigA subunit"/>
    <property type="match status" value="1"/>
</dbReference>
<sequence length="132" mass="15115">MVWNKQEYDHIPGTYVFDGRKSSMGYRLNKMCMSFNNKENREVFANDMEAYCRKYELSEETTKAVLTGDWLQLLRLGGNIYYLAKVAIFHGQSVQDACAIMQNITTDQFKQKLLDNSAGIAEKKNKAGGFYG</sequence>
<protein>
    <recommendedName>
        <fullName evidence="1">Extradiol ring-cleavage dioxygenase LigAB LigA subunit domain-containing protein</fullName>
    </recommendedName>
</protein>
<dbReference type="EMBL" id="CP007142">
    <property type="protein sequence ID" value="AJQ96129.1"/>
    <property type="molecule type" value="Genomic_DNA"/>
</dbReference>